<feature type="domain" description="3'-5' exonuclease" evidence="2">
    <location>
        <begin position="449"/>
        <end position="648"/>
    </location>
</feature>
<dbReference type="InterPro" id="IPR036397">
    <property type="entry name" value="RNaseH_sf"/>
</dbReference>
<comment type="caution">
    <text evidence="3">The sequence shown here is derived from an EMBL/GenBank/DDBJ whole genome shotgun (WGS) entry which is preliminary data.</text>
</comment>
<dbReference type="GO" id="GO:0006139">
    <property type="term" value="P:nucleobase-containing compound metabolic process"/>
    <property type="evidence" value="ECO:0007669"/>
    <property type="project" value="InterPro"/>
</dbReference>
<accession>A0A4V6A619</accession>
<feature type="chain" id="PRO_5020489484" description="3'-5' exonuclease domain-containing protein" evidence="1">
    <location>
        <begin position="19"/>
        <end position="696"/>
    </location>
</feature>
<keyword evidence="4" id="KW-1185">Reference proteome</keyword>
<dbReference type="OrthoDB" id="18193at2759"/>
<dbReference type="EMBL" id="AZBU02000002">
    <property type="protein sequence ID" value="TKR92985.1"/>
    <property type="molecule type" value="Genomic_DNA"/>
</dbReference>
<evidence type="ECO:0000313" key="3">
    <source>
        <dbReference type="EMBL" id="TKR92985.1"/>
    </source>
</evidence>
<dbReference type="PANTHER" id="PTHR47765">
    <property type="entry name" value="3'-5' EXONUCLEASE DOMAIN-CONTAINING PROTEIN"/>
    <property type="match status" value="1"/>
</dbReference>
<dbReference type="SMART" id="SM00474">
    <property type="entry name" value="35EXOc"/>
    <property type="match status" value="1"/>
</dbReference>
<feature type="signal peptide" evidence="1">
    <location>
        <begin position="1"/>
        <end position="18"/>
    </location>
</feature>
<proteinExistence type="predicted"/>
<dbReference type="AlphaFoldDB" id="A0A4V6A619"/>
<reference evidence="3 4" key="2">
    <citation type="journal article" date="2019" name="G3 (Bethesda)">
        <title>Hybrid Assembly of the Genome of the Entomopathogenic Nematode Steinernema carpocapsae Identifies the X-Chromosome.</title>
        <authorList>
            <person name="Serra L."/>
            <person name="Macchietto M."/>
            <person name="Macias-Munoz A."/>
            <person name="McGill C.J."/>
            <person name="Rodriguez I.M."/>
            <person name="Rodriguez B."/>
            <person name="Murad R."/>
            <person name="Mortazavi A."/>
        </authorList>
    </citation>
    <scope>NUCLEOTIDE SEQUENCE [LARGE SCALE GENOMIC DNA]</scope>
    <source>
        <strain evidence="3 4">ALL</strain>
    </source>
</reference>
<dbReference type="Proteomes" id="UP000298663">
    <property type="component" value="Unassembled WGS sequence"/>
</dbReference>
<dbReference type="GO" id="GO:0008408">
    <property type="term" value="F:3'-5' exonuclease activity"/>
    <property type="evidence" value="ECO:0007669"/>
    <property type="project" value="InterPro"/>
</dbReference>
<gene>
    <name evidence="3" type="ORF">L596_007527</name>
</gene>
<dbReference type="InterPro" id="IPR002562">
    <property type="entry name" value="3'-5'_exonuclease_dom"/>
</dbReference>
<name>A0A4V6A619_STECR</name>
<evidence type="ECO:0000259" key="2">
    <source>
        <dbReference type="SMART" id="SM00474"/>
    </source>
</evidence>
<protein>
    <recommendedName>
        <fullName evidence="2">3'-5' exonuclease domain-containing protein</fullName>
    </recommendedName>
</protein>
<evidence type="ECO:0000313" key="4">
    <source>
        <dbReference type="Proteomes" id="UP000298663"/>
    </source>
</evidence>
<evidence type="ECO:0000256" key="1">
    <source>
        <dbReference type="SAM" id="SignalP"/>
    </source>
</evidence>
<dbReference type="InterPro" id="IPR052408">
    <property type="entry name" value="Exonuclease_MUT-7-like"/>
</dbReference>
<dbReference type="Pfam" id="PF01612">
    <property type="entry name" value="DNA_pol_A_exo1"/>
    <property type="match status" value="1"/>
</dbReference>
<dbReference type="PANTHER" id="PTHR47765:SF2">
    <property type="entry name" value="EXONUCLEASE MUT-7 HOMOLOG"/>
    <property type="match status" value="1"/>
</dbReference>
<reference evidence="3 4" key="1">
    <citation type="journal article" date="2015" name="Genome Biol.">
        <title>Comparative genomics of Steinernema reveals deeply conserved gene regulatory networks.</title>
        <authorList>
            <person name="Dillman A.R."/>
            <person name="Macchietto M."/>
            <person name="Porter C.F."/>
            <person name="Rogers A."/>
            <person name="Williams B."/>
            <person name="Antoshechkin I."/>
            <person name="Lee M.M."/>
            <person name="Goodwin Z."/>
            <person name="Lu X."/>
            <person name="Lewis E.E."/>
            <person name="Goodrich-Blair H."/>
            <person name="Stock S.P."/>
            <person name="Adams B.J."/>
            <person name="Sternberg P.W."/>
            <person name="Mortazavi A."/>
        </authorList>
    </citation>
    <scope>NUCLEOTIDE SEQUENCE [LARGE SCALE GENOMIC DNA]</scope>
    <source>
        <strain evidence="3 4">ALL</strain>
    </source>
</reference>
<dbReference type="Gene3D" id="3.30.420.10">
    <property type="entry name" value="Ribonuclease H-like superfamily/Ribonuclease H"/>
    <property type="match status" value="1"/>
</dbReference>
<dbReference type="GO" id="GO:0003676">
    <property type="term" value="F:nucleic acid binding"/>
    <property type="evidence" value="ECO:0007669"/>
    <property type="project" value="InterPro"/>
</dbReference>
<keyword evidence="1" id="KW-0732">Signal</keyword>
<sequence length="696" mass="79309">MATSWVFLGFIEISSASAASVCVEPCTFAATGRKTAEDGVEMGVKGDPDARPSPFTLDFDTTNTLGDANMGDSELNLKIQSTSNPWKQEDCPDYATFEEKILTMWRRFGAGNFFVEREVMHMCAKAEAPLHTMLKLSEKASALPSGGKTTSLLETILKSYDRMLHQDPKYHASHDQLLNRWSQDKAMAVMFKCGLDKTIETFQKLFKFDDLSMPIDKHIRKAMDRGEFLMAGKCIVHFKLQDKFDVEEILTPLYLLQHMLLIDSYLIGRPKDQRAFVGWLDSLMDATMGELKKIVRRFPGIPESAVEAIRSKNVDRQSKKIIKRFNLSQEVAPRSQKSTYTLSLRHVHVQLCRLHEIEIDQYLDHVQYAMQSSKDLQAFYVSYLIKSHDFVEAARWALFSDLNHHFARGGKLSAFREQATDFVEYLKQRENYIAKTSPTEPYEHKSNTIEFVADMAKLRELTELLRGTRDSVIAIDSEYRPLYITGCERVALLQLAVNGRVFLVDTLMLQNAELATAWKDFFEVLFTDESNLKLGFAFSGDIKVITSSSPVLTDLGRKMKRVGCLVPLVQALLKKQPNLIKEFGNDERGIAQFSLKDLTKAVTGRRMKKTEQRSNWDRRPLRKEQMDYAAMDVITVIEIYDKLKKAAESEHINFEECVNACILRGPSKLPTKLMRFVKASTSTETDEKSSEERVSG</sequence>
<dbReference type="SUPFAM" id="SSF53098">
    <property type="entry name" value="Ribonuclease H-like"/>
    <property type="match status" value="1"/>
</dbReference>
<organism evidence="3 4">
    <name type="scientific">Steinernema carpocapsae</name>
    <name type="common">Entomopathogenic nematode</name>
    <dbReference type="NCBI Taxonomy" id="34508"/>
    <lineage>
        <taxon>Eukaryota</taxon>
        <taxon>Metazoa</taxon>
        <taxon>Ecdysozoa</taxon>
        <taxon>Nematoda</taxon>
        <taxon>Chromadorea</taxon>
        <taxon>Rhabditida</taxon>
        <taxon>Tylenchina</taxon>
        <taxon>Panagrolaimomorpha</taxon>
        <taxon>Strongyloidoidea</taxon>
        <taxon>Steinernematidae</taxon>
        <taxon>Steinernema</taxon>
    </lineage>
</organism>
<dbReference type="InterPro" id="IPR012337">
    <property type="entry name" value="RNaseH-like_sf"/>
</dbReference>
<dbReference type="STRING" id="34508.A0A4V6A619"/>